<evidence type="ECO:0000259" key="7">
    <source>
        <dbReference type="SMART" id="SM00861"/>
    </source>
</evidence>
<evidence type="ECO:0000256" key="6">
    <source>
        <dbReference type="ARBA" id="ARBA00023052"/>
    </source>
</evidence>
<dbReference type="InterPro" id="IPR036422">
    <property type="entry name" value="RuBisCO_lsu_N_sf"/>
</dbReference>
<comment type="caution">
    <text evidence="8">The sequence shown here is derived from an EMBL/GenBank/DDBJ whole genome shotgun (WGS) entry which is preliminary data.</text>
</comment>
<dbReference type="SFLD" id="SFLDG00301">
    <property type="entry name" value="RuBisCO-like_proteins"/>
    <property type="match status" value="1"/>
</dbReference>
<dbReference type="AlphaFoldDB" id="A0ABD3P8W6"/>
<comment type="cofactor">
    <cofactor evidence="1">
        <name>Mn(2+)</name>
        <dbReference type="ChEBI" id="CHEBI:29035"/>
    </cofactor>
</comment>
<dbReference type="SMART" id="SM00861">
    <property type="entry name" value="Transket_pyr"/>
    <property type="match status" value="1"/>
</dbReference>
<reference evidence="8 9" key="1">
    <citation type="submission" date="2024-10" db="EMBL/GenBank/DDBJ databases">
        <title>Updated reference genomes for cyclostephanoid diatoms.</title>
        <authorList>
            <person name="Roberts W.R."/>
            <person name="Alverson A.J."/>
        </authorList>
    </citation>
    <scope>NUCLEOTIDE SEQUENCE [LARGE SCALE GENOMIC DNA]</scope>
    <source>
        <strain evidence="8 9">AJA276-08</strain>
    </source>
</reference>
<evidence type="ECO:0000313" key="8">
    <source>
        <dbReference type="EMBL" id="KAL3784037.1"/>
    </source>
</evidence>
<evidence type="ECO:0000256" key="5">
    <source>
        <dbReference type="ARBA" id="ARBA00007131"/>
    </source>
</evidence>
<dbReference type="Pfam" id="PF02779">
    <property type="entry name" value="Transket_pyr"/>
    <property type="match status" value="1"/>
</dbReference>
<dbReference type="SUPFAM" id="SSF51649">
    <property type="entry name" value="RuBisCo, C-terminal domain"/>
    <property type="match status" value="1"/>
</dbReference>
<dbReference type="InterPro" id="IPR005475">
    <property type="entry name" value="Transketolase-like_Pyr-bd"/>
</dbReference>
<dbReference type="PANTHER" id="PTHR43825:SF5">
    <property type="entry name" value="HYPOTHETICAL TRANSKETOLASE FAMILY PROTEIN"/>
    <property type="match status" value="1"/>
</dbReference>
<proteinExistence type="inferred from homology"/>
<dbReference type="InterPro" id="IPR005474">
    <property type="entry name" value="Transketolase_N"/>
</dbReference>
<protein>
    <recommendedName>
        <fullName evidence="7">Transketolase-like pyrimidine-binding domain-containing protein</fullName>
    </recommendedName>
</protein>
<dbReference type="Gene3D" id="3.20.20.110">
    <property type="entry name" value="Ribulose bisphosphate carboxylase, large subunit, C-terminal domain"/>
    <property type="match status" value="1"/>
</dbReference>
<dbReference type="CDD" id="cd08210">
    <property type="entry name" value="RLP_RrRLP"/>
    <property type="match status" value="1"/>
</dbReference>
<dbReference type="SUPFAM" id="SSF52518">
    <property type="entry name" value="Thiamin diphosphate-binding fold (THDP-binding)"/>
    <property type="match status" value="2"/>
</dbReference>
<keyword evidence="6" id="KW-0786">Thiamine pyrophosphate</keyword>
<dbReference type="Proteomes" id="UP001530315">
    <property type="component" value="Unassembled WGS sequence"/>
</dbReference>
<evidence type="ECO:0000256" key="4">
    <source>
        <dbReference type="ARBA" id="ARBA00001964"/>
    </source>
</evidence>
<dbReference type="Gene3D" id="3.40.50.970">
    <property type="match status" value="2"/>
</dbReference>
<dbReference type="PANTHER" id="PTHR43825">
    <property type="entry name" value="PYRUVATE DEHYDROGENASE E1 COMPONENT"/>
    <property type="match status" value="1"/>
</dbReference>
<dbReference type="SFLD" id="SFLDS00014">
    <property type="entry name" value="RuBisCO"/>
    <property type="match status" value="1"/>
</dbReference>
<sequence>MSNPSLSSNKSCTSPHPERFWVDYVMEADSLAHARKLARELCLEQTVELPGQVDAVKQVEEYTVGTVESIKELSRGTYRVTAGFPNDTAGGELTQFLNVVFGNTSLKKGVSVAMVTLSHHLTDDTTMFPGPKFGIQGLRDLVGVPQAPLLCTALKPMGKSAREFADMAYALARGGMDIIKDDHGLANQVWAPFEERVRLCAQAVQRANAETNKKCLYAPCLNSPAGKILQRARYAKEVGAGAVMVLPGIVGWDVVRELAADPSFRLPILVHPAMLGGWLHTDDDGTGDIDPAGGGNGVHHHPRGLSHEFLFGVLPRLCGGDAVIFPNSSGRFQFSRAECEAVADACRRPMGRFEPVFPSPAGGMKLDRVDDMRRTFGEDLLLLIGGSLLEQGPDLEFDAKLFAHCAGRDKPYAALGDDTIGAVAPFPEKLPARDARPSIRDVERTALAVRRRVLQYTLKNNGGYLSQACSSAETLATLYLRALNLGPSIVSGVPGPFRGSPGPGIPTITGEGHNGDFNDPHLDRLIFSPVHYALVLYSLLVELGRLDIAAFRSYNKDGSTVELIGAEHSPGHAVTAGSLAQALSQAAGIAHARNLKGHTGRVVVYMSDGEFQEGQTWEAIAAAVFHRIGNLVAVVDVNGQQCDGKMPDDTKAGNLAQKISSFGAIVREVDGHNVAAIEAAVNGTSHGRDTSLPTVVLCYTDPCHGLPLLKKHPKLHYVRFKDDNEKKVWAEVLAQMTIGMEDDHHYQGTPELVIEEEKKAEVLTEEGAVPPKRRMDMMELSGPAKKKASVGMDEPEAAVTACDCRGTEMVSMPHRRQLVQWARLHPQAIVLTADLTSSCEADLLRDELPSQYMSLGMAEQNMMSFAGGLAREGYHPYIHTFAVFVTRRPFDQVAMSIAVPNLPVRLLGFLPGLTTPGGVTHQAIDDVALMRAIPNMRILEVGDATEVESVLDVAESIDGPVYVRMWRGQVPRLFPKTSPMQFGVPRLLSDGSDVALVTSGICTEEALKATTKMGVSIRHVHLSTLVPFPADTIVKAARKTKYGIIVMENHNIIGGIGSAAAEVLAGHGVGRKLMRLGIPGVYAHGASCSYLMQEYGFDASALVSAVEALVGRSVSLSSASSHFNDVTKNVLSAEEPPEDL</sequence>
<dbReference type="InterPro" id="IPR033248">
    <property type="entry name" value="Transketolase_C"/>
</dbReference>
<dbReference type="SUPFAM" id="SSF54966">
    <property type="entry name" value="RuBisCO, large subunit, small (N-terminal) domain"/>
    <property type="match status" value="1"/>
</dbReference>
<evidence type="ECO:0000256" key="3">
    <source>
        <dbReference type="ARBA" id="ARBA00001946"/>
    </source>
</evidence>
<dbReference type="Pfam" id="PF00016">
    <property type="entry name" value="RuBisCO_large"/>
    <property type="match status" value="1"/>
</dbReference>
<comment type="similarity">
    <text evidence="5">Belongs to the transketolase family.</text>
</comment>
<accession>A0ABD3P8W6</accession>
<dbReference type="SUPFAM" id="SSF52922">
    <property type="entry name" value="TK C-terminal domain-like"/>
    <property type="match status" value="1"/>
</dbReference>
<dbReference type="Pfam" id="PF00456">
    <property type="entry name" value="Transketolase_N"/>
    <property type="match status" value="1"/>
</dbReference>
<gene>
    <name evidence="8" type="ORF">ACHAW5_004736</name>
</gene>
<dbReference type="GO" id="GO:0005737">
    <property type="term" value="C:cytoplasm"/>
    <property type="evidence" value="ECO:0007669"/>
    <property type="project" value="UniProtKB-ARBA"/>
</dbReference>
<comment type="cofactor">
    <cofactor evidence="3">
        <name>Mg(2+)</name>
        <dbReference type="ChEBI" id="CHEBI:18420"/>
    </cofactor>
</comment>
<organism evidence="8 9">
    <name type="scientific">Stephanodiscus triporus</name>
    <dbReference type="NCBI Taxonomy" id="2934178"/>
    <lineage>
        <taxon>Eukaryota</taxon>
        <taxon>Sar</taxon>
        <taxon>Stramenopiles</taxon>
        <taxon>Ochrophyta</taxon>
        <taxon>Bacillariophyta</taxon>
        <taxon>Coscinodiscophyceae</taxon>
        <taxon>Thalassiosirophycidae</taxon>
        <taxon>Stephanodiscales</taxon>
        <taxon>Stephanodiscaceae</taxon>
        <taxon>Stephanodiscus</taxon>
    </lineage>
</organism>
<comment type="cofactor">
    <cofactor evidence="4">
        <name>thiamine diphosphate</name>
        <dbReference type="ChEBI" id="CHEBI:58937"/>
    </cofactor>
</comment>
<dbReference type="InterPro" id="IPR036376">
    <property type="entry name" value="RuBisCO_lsu_C_sf"/>
</dbReference>
<dbReference type="Gene3D" id="3.30.70.150">
    <property type="entry name" value="RuBisCO large subunit, N-terminal domain"/>
    <property type="match status" value="1"/>
</dbReference>
<dbReference type="InterPro" id="IPR009014">
    <property type="entry name" value="Transketo_C/PFOR_II"/>
</dbReference>
<dbReference type="InterPro" id="IPR033966">
    <property type="entry name" value="RuBisCO"/>
</dbReference>
<dbReference type="Gene3D" id="3.40.50.920">
    <property type="match status" value="1"/>
</dbReference>
<dbReference type="EMBL" id="JALLAZ020000944">
    <property type="protein sequence ID" value="KAL3784037.1"/>
    <property type="molecule type" value="Genomic_DNA"/>
</dbReference>
<dbReference type="InterPro" id="IPR029061">
    <property type="entry name" value="THDP-binding"/>
</dbReference>
<dbReference type="FunFam" id="3.40.50.970:FF:000129">
    <property type="entry name" value="Transketolase"/>
    <property type="match status" value="1"/>
</dbReference>
<dbReference type="InterPro" id="IPR051157">
    <property type="entry name" value="PDH/Transketolase"/>
</dbReference>
<dbReference type="Pfam" id="PF02780">
    <property type="entry name" value="Transketolase_C"/>
    <property type="match status" value="1"/>
</dbReference>
<evidence type="ECO:0000256" key="2">
    <source>
        <dbReference type="ARBA" id="ARBA00001941"/>
    </source>
</evidence>
<dbReference type="CDD" id="cd07033">
    <property type="entry name" value="TPP_PYR_DXS_TK_like"/>
    <property type="match status" value="1"/>
</dbReference>
<evidence type="ECO:0000313" key="9">
    <source>
        <dbReference type="Proteomes" id="UP001530315"/>
    </source>
</evidence>
<name>A0ABD3P8W6_9STRA</name>
<feature type="domain" description="Transketolase-like pyrimidine-binding" evidence="7">
    <location>
        <begin position="808"/>
        <end position="972"/>
    </location>
</feature>
<keyword evidence="9" id="KW-1185">Reference proteome</keyword>
<comment type="cofactor">
    <cofactor evidence="2">
        <name>Co(2+)</name>
        <dbReference type="ChEBI" id="CHEBI:48828"/>
    </cofactor>
</comment>
<evidence type="ECO:0000256" key="1">
    <source>
        <dbReference type="ARBA" id="ARBA00001936"/>
    </source>
</evidence>
<dbReference type="InterPro" id="IPR000685">
    <property type="entry name" value="RuBisCO_lsu_C"/>
</dbReference>